<evidence type="ECO:0000313" key="9">
    <source>
        <dbReference type="EMBL" id="KAJ8751231.1"/>
    </source>
</evidence>
<dbReference type="SMART" id="SM00389">
    <property type="entry name" value="HOX"/>
    <property type="match status" value="1"/>
</dbReference>
<protein>
    <recommendedName>
        <fullName evidence="8">Homeobox domain-containing protein</fullName>
    </recommendedName>
</protein>
<feature type="compositionally biased region" description="Polar residues" evidence="7">
    <location>
        <begin position="282"/>
        <end position="297"/>
    </location>
</feature>
<feature type="region of interest" description="Disordered" evidence="7">
    <location>
        <begin position="82"/>
        <end position="112"/>
    </location>
</feature>
<gene>
    <name evidence="9" type="ORF">K2173_016412</name>
</gene>
<dbReference type="EMBL" id="JAIWQS010000011">
    <property type="protein sequence ID" value="KAJ8751231.1"/>
    <property type="molecule type" value="Genomic_DNA"/>
</dbReference>
<dbReference type="GO" id="GO:0000981">
    <property type="term" value="F:DNA-binding transcription factor activity, RNA polymerase II-specific"/>
    <property type="evidence" value="ECO:0007669"/>
    <property type="project" value="InterPro"/>
</dbReference>
<comment type="subcellular location">
    <subcellularLocation>
        <location evidence="1 5 6">Nucleus</location>
    </subcellularLocation>
</comment>
<feature type="compositionally biased region" description="Basic and acidic residues" evidence="7">
    <location>
        <begin position="381"/>
        <end position="391"/>
    </location>
</feature>
<dbReference type="PANTHER" id="PTHR47713:SF2">
    <property type="entry name" value="HOMEODOMAIN-LIKE SUPERFAMILY PROTEIN"/>
    <property type="match status" value="1"/>
</dbReference>
<feature type="region of interest" description="Disordered" evidence="7">
    <location>
        <begin position="452"/>
        <end position="524"/>
    </location>
</feature>
<comment type="caution">
    <text evidence="9">The sequence shown here is derived from an EMBL/GenBank/DDBJ whole genome shotgun (WGS) entry which is preliminary data.</text>
</comment>
<keyword evidence="4 5" id="KW-0539">Nucleus</keyword>
<proteinExistence type="predicted"/>
<dbReference type="GO" id="GO:0005634">
    <property type="term" value="C:nucleus"/>
    <property type="evidence" value="ECO:0007669"/>
    <property type="project" value="UniProtKB-SubCell"/>
</dbReference>
<dbReference type="AlphaFoldDB" id="A0AAV8SGV1"/>
<dbReference type="InterPro" id="IPR001356">
    <property type="entry name" value="HD"/>
</dbReference>
<feature type="domain" description="Homeobox" evidence="8">
    <location>
        <begin position="16"/>
        <end position="76"/>
    </location>
</feature>
<dbReference type="InterPro" id="IPR009057">
    <property type="entry name" value="Homeodomain-like_sf"/>
</dbReference>
<name>A0AAV8SGV1_9ROSI</name>
<feature type="compositionally biased region" description="Basic and acidic residues" evidence="7">
    <location>
        <begin position="303"/>
        <end position="316"/>
    </location>
</feature>
<evidence type="ECO:0000256" key="5">
    <source>
        <dbReference type="PROSITE-ProRule" id="PRU00108"/>
    </source>
</evidence>
<organism evidence="9 10">
    <name type="scientific">Erythroxylum novogranatense</name>
    <dbReference type="NCBI Taxonomy" id="1862640"/>
    <lineage>
        <taxon>Eukaryota</taxon>
        <taxon>Viridiplantae</taxon>
        <taxon>Streptophyta</taxon>
        <taxon>Embryophyta</taxon>
        <taxon>Tracheophyta</taxon>
        <taxon>Spermatophyta</taxon>
        <taxon>Magnoliopsida</taxon>
        <taxon>eudicotyledons</taxon>
        <taxon>Gunneridae</taxon>
        <taxon>Pentapetalae</taxon>
        <taxon>rosids</taxon>
        <taxon>fabids</taxon>
        <taxon>Malpighiales</taxon>
        <taxon>Erythroxylaceae</taxon>
        <taxon>Erythroxylum</taxon>
    </lineage>
</organism>
<dbReference type="SUPFAM" id="SSF46689">
    <property type="entry name" value="Homeodomain-like"/>
    <property type="match status" value="1"/>
</dbReference>
<keyword evidence="2 5" id="KW-0238">DNA-binding</keyword>
<evidence type="ECO:0000259" key="8">
    <source>
        <dbReference type="PROSITE" id="PS50071"/>
    </source>
</evidence>
<evidence type="ECO:0000256" key="6">
    <source>
        <dbReference type="RuleBase" id="RU000682"/>
    </source>
</evidence>
<feature type="compositionally biased region" description="Basic residues" evidence="7">
    <location>
        <begin position="317"/>
        <end position="326"/>
    </location>
</feature>
<evidence type="ECO:0000256" key="3">
    <source>
        <dbReference type="ARBA" id="ARBA00023155"/>
    </source>
</evidence>
<reference evidence="9 10" key="1">
    <citation type="submission" date="2021-09" db="EMBL/GenBank/DDBJ databases">
        <title>Genomic insights and catalytic innovation underlie evolution of tropane alkaloids biosynthesis.</title>
        <authorList>
            <person name="Wang Y.-J."/>
            <person name="Tian T."/>
            <person name="Huang J.-P."/>
            <person name="Huang S.-X."/>
        </authorList>
    </citation>
    <scope>NUCLEOTIDE SEQUENCE [LARGE SCALE GENOMIC DNA]</scope>
    <source>
        <strain evidence="9">KIB-2018</strain>
        <tissue evidence="9">Leaf</tissue>
    </source>
</reference>
<keyword evidence="3 5" id="KW-0371">Homeobox</keyword>
<dbReference type="PROSITE" id="PS00027">
    <property type="entry name" value="HOMEOBOX_1"/>
    <property type="match status" value="1"/>
</dbReference>
<dbReference type="Pfam" id="PF00046">
    <property type="entry name" value="Homeodomain"/>
    <property type="match status" value="1"/>
</dbReference>
<dbReference type="PROSITE" id="PS50071">
    <property type="entry name" value="HOMEOBOX_2"/>
    <property type="match status" value="1"/>
</dbReference>
<keyword evidence="10" id="KW-1185">Reference proteome</keyword>
<evidence type="ECO:0000256" key="7">
    <source>
        <dbReference type="SAM" id="MobiDB-lite"/>
    </source>
</evidence>
<feature type="DNA-binding region" description="Homeobox" evidence="5">
    <location>
        <begin position="18"/>
        <end position="77"/>
    </location>
</feature>
<dbReference type="Proteomes" id="UP001159364">
    <property type="component" value="Linkage Group LG11"/>
</dbReference>
<sequence>MEDMSEAHSEENRVPADKNIKRKLKTPAQVIALENFYNEHKYPTEEMKSKLAQHIGLTEKQISSWFCHRRLKDNKSLRDETHANGRLDRSSGIIQDRGSGLRQDSCGSTKQGDYRNIEAREAESERLYGHDISAADVTHDYTSRYRVSSGHMDDTSSESGSSLQDKIFPQNANHFDMEGLRYLTQNGAIMPLIPKGAASLGHKPSGYLKVKGEIENAAITAVKRQLGRNYREDGPPLGVEFQELPPDAFVLPSRDTVTGSFYVGDLARIHSPDVPGIRKHSSLTNYDARSSHMTSPDSYLEVPKCEPKHGSDSFERKSHKKQKKKSSSYNYSNFNPGGNSPMDCYDDVAGEMSAYGSKRKYSMISKHGIEGMKSDSVSNDHSPEGRRHEREQMEPWLHRYDAGSPKMGEHNDFVPKPSKLMLGSGKSSNIEWGAPYRRIAKENKLFREMKEIEEYGDPVRVNKRPENEKKVAKRSRVEIPPQEYASRASFPDIAPRKTPTKGPAIERPSSFSEDEAAEPSSSGD</sequence>
<evidence type="ECO:0000256" key="4">
    <source>
        <dbReference type="ARBA" id="ARBA00023242"/>
    </source>
</evidence>
<dbReference type="GO" id="GO:0003677">
    <property type="term" value="F:DNA binding"/>
    <property type="evidence" value="ECO:0007669"/>
    <property type="project" value="UniProtKB-UniRule"/>
</dbReference>
<accession>A0AAV8SGV1</accession>
<dbReference type="PANTHER" id="PTHR47713">
    <property type="entry name" value="HOMEODOMAIN-LIKE SUPERFAMILY PROTEIN"/>
    <property type="match status" value="1"/>
</dbReference>
<dbReference type="InterPro" id="IPR017970">
    <property type="entry name" value="Homeobox_CS"/>
</dbReference>
<feature type="region of interest" description="Disordered" evidence="7">
    <location>
        <begin position="369"/>
        <end position="391"/>
    </location>
</feature>
<dbReference type="Gene3D" id="1.10.10.60">
    <property type="entry name" value="Homeodomain-like"/>
    <property type="match status" value="1"/>
</dbReference>
<feature type="region of interest" description="Disordered" evidence="7">
    <location>
        <begin position="273"/>
        <end position="336"/>
    </location>
</feature>
<evidence type="ECO:0000313" key="10">
    <source>
        <dbReference type="Proteomes" id="UP001159364"/>
    </source>
</evidence>
<evidence type="ECO:0000256" key="2">
    <source>
        <dbReference type="ARBA" id="ARBA00023125"/>
    </source>
</evidence>
<evidence type="ECO:0000256" key="1">
    <source>
        <dbReference type="ARBA" id="ARBA00004123"/>
    </source>
</evidence>
<dbReference type="CDD" id="cd00086">
    <property type="entry name" value="homeodomain"/>
    <property type="match status" value="1"/>
</dbReference>
<feature type="compositionally biased region" description="Low complexity" evidence="7">
    <location>
        <begin position="327"/>
        <end position="336"/>
    </location>
</feature>